<comment type="catalytic activity">
    <reaction evidence="13">
        <text>L-tyrosyl-[protein] + ATP = O-phospho-L-tyrosyl-[protein] + ADP + H(+)</text>
        <dbReference type="Rhea" id="RHEA:10596"/>
        <dbReference type="Rhea" id="RHEA-COMP:10136"/>
        <dbReference type="Rhea" id="RHEA-COMP:20101"/>
        <dbReference type="ChEBI" id="CHEBI:15378"/>
        <dbReference type="ChEBI" id="CHEBI:30616"/>
        <dbReference type="ChEBI" id="CHEBI:46858"/>
        <dbReference type="ChEBI" id="CHEBI:61978"/>
        <dbReference type="ChEBI" id="CHEBI:456216"/>
        <dbReference type="EC" id="2.7.10.2"/>
    </reaction>
</comment>
<evidence type="ECO:0000256" key="5">
    <source>
        <dbReference type="ARBA" id="ARBA00022679"/>
    </source>
</evidence>
<keyword evidence="8 16" id="KW-0067">ATP-binding</keyword>
<feature type="binding site" evidence="16">
    <location>
        <position position="242"/>
    </location>
    <ligand>
        <name>ATP</name>
        <dbReference type="ChEBI" id="CHEBI:30616"/>
    </ligand>
</feature>
<feature type="binding site" evidence="17">
    <location>
        <position position="256"/>
    </location>
    <ligand>
        <name>Mg(2+)</name>
        <dbReference type="ChEBI" id="CHEBI:18420"/>
    </ligand>
</feature>
<evidence type="ECO:0000256" key="8">
    <source>
        <dbReference type="ARBA" id="ARBA00022840"/>
    </source>
</evidence>
<feature type="active site" description="Proton acceptor" evidence="15">
    <location>
        <position position="238"/>
    </location>
</feature>
<evidence type="ECO:0000313" key="21">
    <source>
        <dbReference type="Proteomes" id="UP000031036"/>
    </source>
</evidence>
<evidence type="ECO:0000256" key="9">
    <source>
        <dbReference type="ARBA" id="ARBA00022999"/>
    </source>
</evidence>
<protein>
    <submittedName>
        <fullName evidence="20">Tyrosine-protein kinase</fullName>
    </submittedName>
</protein>
<evidence type="ECO:0000256" key="18">
    <source>
        <dbReference type="PROSITE-ProRule" id="PRU10141"/>
    </source>
</evidence>
<comment type="catalytic activity">
    <reaction evidence="12">
        <text>L-tyrosyl-[protein] + ATP = O-phospho-L-tyrosyl-[protein] + ADP + H(+)</text>
        <dbReference type="Rhea" id="RHEA:10596"/>
        <dbReference type="Rhea" id="RHEA-COMP:10136"/>
        <dbReference type="Rhea" id="RHEA-COMP:20101"/>
        <dbReference type="ChEBI" id="CHEBI:15378"/>
        <dbReference type="ChEBI" id="CHEBI:30616"/>
        <dbReference type="ChEBI" id="CHEBI:46858"/>
        <dbReference type="ChEBI" id="CHEBI:61978"/>
        <dbReference type="ChEBI" id="CHEBI:456216"/>
        <dbReference type="EC" id="2.7.10.1"/>
    </reaction>
</comment>
<dbReference type="Gene3D" id="3.30.200.20">
    <property type="entry name" value="Phosphorylase Kinase, domain 1"/>
    <property type="match status" value="1"/>
</dbReference>
<dbReference type="GO" id="GO:0005886">
    <property type="term" value="C:plasma membrane"/>
    <property type="evidence" value="ECO:0007669"/>
    <property type="project" value="UniProtKB-SubCell"/>
</dbReference>
<evidence type="ECO:0000256" key="10">
    <source>
        <dbReference type="ARBA" id="ARBA00023136"/>
    </source>
</evidence>
<comment type="caution">
    <text evidence="20">The sequence shown here is derived from an EMBL/GenBank/DDBJ whole genome shotgun (WGS) entry which is preliminary data.</text>
</comment>
<dbReference type="FunFam" id="3.30.200.20:FF:000194">
    <property type="entry name" value="protein-tyrosine kinase 2-beta isoform X1"/>
    <property type="match status" value="1"/>
</dbReference>
<comment type="subcellular location">
    <subcellularLocation>
        <location evidence="1">Cell membrane</location>
        <topology evidence="1">Peripheral membrane protein</topology>
    </subcellularLocation>
    <subcellularLocation>
        <location evidence="2">Cytoplasm</location>
    </subcellularLocation>
</comment>
<dbReference type="AlphaFoldDB" id="A0A0B2V4K9"/>
<feature type="binding site" evidence="16 18">
    <location>
        <position position="67"/>
    </location>
    <ligand>
        <name>ATP</name>
        <dbReference type="ChEBI" id="CHEBI:30616"/>
    </ligand>
</feature>
<dbReference type="PANTHER" id="PTHR24418">
    <property type="entry name" value="TYROSINE-PROTEIN KINASE"/>
    <property type="match status" value="1"/>
</dbReference>
<evidence type="ECO:0000256" key="13">
    <source>
        <dbReference type="ARBA" id="ARBA00051245"/>
    </source>
</evidence>
<name>A0A0B2V4K9_TOXCA</name>
<keyword evidence="9" id="KW-0727">SH2 domain</keyword>
<keyword evidence="3" id="KW-1003">Cell membrane</keyword>
<dbReference type="Proteomes" id="UP000031036">
    <property type="component" value="Unassembled WGS sequence"/>
</dbReference>
<dbReference type="FunFam" id="1.10.510.10:FF:001512">
    <property type="entry name" value="Receptor tyrosine-protein kinase erbB-2"/>
    <property type="match status" value="1"/>
</dbReference>
<keyword evidence="5" id="KW-0808">Transferase</keyword>
<keyword evidence="17" id="KW-0460">Magnesium</keyword>
<dbReference type="GO" id="GO:0004714">
    <property type="term" value="F:transmembrane receptor protein tyrosine kinase activity"/>
    <property type="evidence" value="ECO:0007669"/>
    <property type="project" value="UniProtKB-EC"/>
</dbReference>
<keyword evidence="21" id="KW-1185">Reference proteome</keyword>
<accession>A0A0B2V4K9</accession>
<dbReference type="CDD" id="cd00192">
    <property type="entry name" value="PTKc"/>
    <property type="match status" value="1"/>
</dbReference>
<dbReference type="Pfam" id="PF07714">
    <property type="entry name" value="PK_Tyr_Ser-Thr"/>
    <property type="match status" value="2"/>
</dbReference>
<dbReference type="PRINTS" id="PR00109">
    <property type="entry name" value="TYRKINASE"/>
</dbReference>
<evidence type="ECO:0000256" key="7">
    <source>
        <dbReference type="ARBA" id="ARBA00022777"/>
    </source>
</evidence>
<dbReference type="PIRSF" id="PIRSF000615">
    <property type="entry name" value="TyrPK_CSF1-R"/>
    <property type="match status" value="1"/>
</dbReference>
<dbReference type="GO" id="GO:0005524">
    <property type="term" value="F:ATP binding"/>
    <property type="evidence" value="ECO:0007669"/>
    <property type="project" value="UniProtKB-UniRule"/>
</dbReference>
<evidence type="ECO:0000256" key="4">
    <source>
        <dbReference type="ARBA" id="ARBA00022490"/>
    </source>
</evidence>
<organism evidence="20 21">
    <name type="scientific">Toxocara canis</name>
    <name type="common">Canine roundworm</name>
    <dbReference type="NCBI Taxonomy" id="6265"/>
    <lineage>
        <taxon>Eukaryota</taxon>
        <taxon>Metazoa</taxon>
        <taxon>Ecdysozoa</taxon>
        <taxon>Nematoda</taxon>
        <taxon>Chromadorea</taxon>
        <taxon>Rhabditida</taxon>
        <taxon>Spirurina</taxon>
        <taxon>Ascaridomorpha</taxon>
        <taxon>Ascaridoidea</taxon>
        <taxon>Toxocaridae</taxon>
        <taxon>Toxocara</taxon>
    </lineage>
</organism>
<keyword evidence="7 20" id="KW-0418">Kinase</keyword>
<keyword evidence="6 16" id="KW-0547">Nucleotide-binding</keyword>
<dbReference type="GO" id="GO:0061564">
    <property type="term" value="P:axon development"/>
    <property type="evidence" value="ECO:0007669"/>
    <property type="project" value="UniProtKB-ARBA"/>
</dbReference>
<keyword evidence="11" id="KW-0829">Tyrosine-protein kinase</keyword>
<dbReference type="EMBL" id="JPKZ01002489">
    <property type="protein sequence ID" value="KHN76493.1"/>
    <property type="molecule type" value="Genomic_DNA"/>
</dbReference>
<feature type="binding site" evidence="16">
    <location>
        <begin position="114"/>
        <end position="124"/>
    </location>
    <ligand>
        <name>ATP</name>
        <dbReference type="ChEBI" id="CHEBI:30616"/>
    </ligand>
</feature>
<evidence type="ECO:0000256" key="16">
    <source>
        <dbReference type="PIRSR" id="PIRSR000615-2"/>
    </source>
</evidence>
<dbReference type="GO" id="GO:0005737">
    <property type="term" value="C:cytoplasm"/>
    <property type="evidence" value="ECO:0007669"/>
    <property type="project" value="UniProtKB-SubCell"/>
</dbReference>
<evidence type="ECO:0000256" key="11">
    <source>
        <dbReference type="ARBA" id="ARBA00023137"/>
    </source>
</evidence>
<evidence type="ECO:0000256" key="12">
    <source>
        <dbReference type="ARBA" id="ARBA00051243"/>
    </source>
</evidence>
<evidence type="ECO:0000259" key="19">
    <source>
        <dbReference type="PROSITE" id="PS50011"/>
    </source>
</evidence>
<dbReference type="InterPro" id="IPR008266">
    <property type="entry name" value="Tyr_kinase_AS"/>
</dbReference>
<keyword evidence="4" id="KW-0963">Cytoplasm</keyword>
<keyword evidence="17" id="KW-0479">Metal-binding</keyword>
<evidence type="ECO:0000256" key="1">
    <source>
        <dbReference type="ARBA" id="ARBA00004202"/>
    </source>
</evidence>
<evidence type="ECO:0000256" key="15">
    <source>
        <dbReference type="PIRSR" id="PIRSR000615-1"/>
    </source>
</evidence>
<dbReference type="PROSITE" id="PS50011">
    <property type="entry name" value="PROTEIN_KINASE_DOM"/>
    <property type="match status" value="1"/>
</dbReference>
<dbReference type="GO" id="GO:0046872">
    <property type="term" value="F:metal ion binding"/>
    <property type="evidence" value="ECO:0007669"/>
    <property type="project" value="UniProtKB-KW"/>
</dbReference>
<feature type="binding site" evidence="17">
    <location>
        <position position="243"/>
    </location>
    <ligand>
        <name>Mg(2+)</name>
        <dbReference type="ChEBI" id="CHEBI:18420"/>
    </ligand>
</feature>
<dbReference type="PROSITE" id="PS00109">
    <property type="entry name" value="PROTEIN_KINASE_TYR"/>
    <property type="match status" value="1"/>
</dbReference>
<evidence type="ECO:0000256" key="17">
    <source>
        <dbReference type="PIRSR" id="PIRSR000615-3"/>
    </source>
</evidence>
<evidence type="ECO:0000256" key="2">
    <source>
        <dbReference type="ARBA" id="ARBA00004496"/>
    </source>
</evidence>
<dbReference type="InterPro" id="IPR000719">
    <property type="entry name" value="Prot_kinase_dom"/>
</dbReference>
<dbReference type="InterPro" id="IPR017441">
    <property type="entry name" value="Protein_kinase_ATP_BS"/>
</dbReference>
<feature type="binding site" evidence="16">
    <location>
        <begin position="42"/>
        <end position="49"/>
    </location>
    <ligand>
        <name>ATP</name>
        <dbReference type="ChEBI" id="CHEBI:30616"/>
    </ligand>
</feature>
<dbReference type="SUPFAM" id="SSF56112">
    <property type="entry name" value="Protein kinase-like (PK-like)"/>
    <property type="match status" value="2"/>
</dbReference>
<reference evidence="20 21" key="1">
    <citation type="submission" date="2014-11" db="EMBL/GenBank/DDBJ databases">
        <title>Genetic blueprint of the zoonotic pathogen Toxocara canis.</title>
        <authorList>
            <person name="Zhu X.-Q."/>
            <person name="Korhonen P.K."/>
            <person name="Cai H."/>
            <person name="Young N.D."/>
            <person name="Nejsum P."/>
            <person name="von Samson-Himmelstjerna G."/>
            <person name="Boag P.R."/>
            <person name="Tan P."/>
            <person name="Li Q."/>
            <person name="Min J."/>
            <person name="Yang Y."/>
            <person name="Wang X."/>
            <person name="Fang X."/>
            <person name="Hall R.S."/>
            <person name="Hofmann A."/>
            <person name="Sternberg P.W."/>
            <person name="Jex A.R."/>
            <person name="Gasser R.B."/>
        </authorList>
    </citation>
    <scope>NUCLEOTIDE SEQUENCE [LARGE SCALE GENOMIC DNA]</scope>
    <source>
        <strain evidence="20">PN_DK_2014</strain>
    </source>
</reference>
<dbReference type="OMA" id="APELWEN"/>
<dbReference type="OrthoDB" id="535945at2759"/>
<evidence type="ECO:0000256" key="6">
    <source>
        <dbReference type="ARBA" id="ARBA00022741"/>
    </source>
</evidence>
<dbReference type="SMART" id="SM00219">
    <property type="entry name" value="TyrKc"/>
    <property type="match status" value="1"/>
</dbReference>
<dbReference type="GO" id="GO:0004715">
    <property type="term" value="F:non-membrane spanning protein tyrosine kinase activity"/>
    <property type="evidence" value="ECO:0007669"/>
    <property type="project" value="UniProtKB-EC"/>
</dbReference>
<keyword evidence="10" id="KW-0472">Membrane</keyword>
<dbReference type="STRING" id="6265.A0A0B2V4K9"/>
<dbReference type="GO" id="GO:0048680">
    <property type="term" value="P:positive regulation of axon regeneration"/>
    <property type="evidence" value="ECO:0007669"/>
    <property type="project" value="UniProtKB-ARBA"/>
</dbReference>
<evidence type="ECO:0000256" key="14">
    <source>
        <dbReference type="ARBA" id="ARBA00061333"/>
    </source>
</evidence>
<dbReference type="InterPro" id="IPR020635">
    <property type="entry name" value="Tyr_kinase_cat_dom"/>
</dbReference>
<dbReference type="PROSITE" id="PS00107">
    <property type="entry name" value="PROTEIN_KINASE_ATP"/>
    <property type="match status" value="1"/>
</dbReference>
<proteinExistence type="inferred from homology"/>
<sequence>MEWHKTTKTPATIASGAILKNGVPKPKWIRKNSAIQMTKKLGEGAFGEVYLAEFVSDDGQIVKAAVKTMREHCTRDARLKFMKEARIMRKFSHPNIVRILGIVVDEHPLLILMELCPGRCWFDDHQVYLAEFVSDDGQIVKAAVKTMREHCTRDARLKFMKEARIMRKFSHPNIVRILGIVVDEHPLLILMELCPGGSVLSYLRKNRGRIDKAVKLRFCIEGAAGLAYLESVKCIHRDIAARNVLLSETHQVKVSDFGMSDERTMMQDEKLDKVPIKWLAPETMQQRIYSLKTDVWSYGIMVWEIYAEGYEPYPSLSNIQTRAKIIVQNYRMEMPKGTPAAVSQLIAQCWAKNPAERPAFTTIHQTLQDIAAKESTTT</sequence>
<dbReference type="InterPro" id="IPR001245">
    <property type="entry name" value="Ser-Thr/Tyr_kinase_cat_dom"/>
</dbReference>
<dbReference type="InterPro" id="IPR011009">
    <property type="entry name" value="Kinase-like_dom_sf"/>
</dbReference>
<dbReference type="InterPro" id="IPR050198">
    <property type="entry name" value="Non-receptor_tyrosine_kinases"/>
</dbReference>
<dbReference type="Gene3D" id="1.10.510.10">
    <property type="entry name" value="Transferase(Phosphotransferase) domain 1"/>
    <property type="match status" value="1"/>
</dbReference>
<evidence type="ECO:0000256" key="3">
    <source>
        <dbReference type="ARBA" id="ARBA00022475"/>
    </source>
</evidence>
<feature type="domain" description="Protein kinase" evidence="19">
    <location>
        <begin position="35"/>
        <end position="367"/>
    </location>
</feature>
<evidence type="ECO:0000313" key="20">
    <source>
        <dbReference type="EMBL" id="KHN76493.1"/>
    </source>
</evidence>
<gene>
    <name evidence="20" type="primary">FES</name>
    <name evidence="20" type="ORF">Tcan_13871</name>
</gene>
<comment type="similarity">
    <text evidence="14">Belongs to the protein kinase superfamily. Tyr protein kinase family. Fes/fps subfamily.</text>
</comment>